<gene>
    <name evidence="9" type="ORF">LBV24_10575</name>
</gene>
<sequence length="506" mass="56455">MKKLLMLSIGLISTSLILAQDITDAVRYSMDEIQGTARFRAMSGAFGALGGDMSSVNINPAGSAIFNNSHASLTLGYFDENSDVTYFNSTRNASNSNFDLNQLGAAFVFRNMNPNSPWGKFTMSMAYDRSADYDRDWLAIGTNPNTSIGEYFYNYADGLRLDEISAFPGETISEAYNDIGSIYGFGHQQAFLGFEGYIIDPVQDTDDNTQYIRNINGINFNQQYSFASRGYNGKLAFNLASSYEDKLFFGLNLNAHFIDYERSTFLRESNSNASSNVSQVDFENNLLTTGSGFSFQLGGIAKLTEEFRVGLSYNSPTWYRINEETSQYLASTRSENGSDINQVINPNVINIFPEYKLQTPSKITGSLAYVFGKQGLLSFDYSIKDYANAEFKPTSDVFFSGLNNDISDALDTATSYRIGGEYRHKQFSFRGGYRFEESPYRDDTFFGDLTGYSLGLGYSFGNLSADIAFSQSERDINYQLYNVGLTDSALIQSRFTDVVLTFAFNI</sequence>
<keyword evidence="10" id="KW-1185">Reference proteome</keyword>
<keyword evidence="4" id="KW-0812">Transmembrane</keyword>
<dbReference type="RefSeq" id="WP_224478612.1">
    <property type="nucleotide sequence ID" value="NZ_JAIUJS010000004.1"/>
</dbReference>
<evidence type="ECO:0000256" key="3">
    <source>
        <dbReference type="ARBA" id="ARBA00022452"/>
    </source>
</evidence>
<evidence type="ECO:0000256" key="4">
    <source>
        <dbReference type="ARBA" id="ARBA00022692"/>
    </source>
</evidence>
<reference evidence="10" key="1">
    <citation type="submission" date="2023-07" db="EMBL/GenBank/DDBJ databases">
        <authorList>
            <person name="Yue Y."/>
        </authorList>
    </citation>
    <scope>NUCLEOTIDE SEQUENCE [LARGE SCALE GENOMIC DNA]</scope>
    <source>
        <strain evidence="10">2Y89</strain>
    </source>
</reference>
<keyword evidence="6" id="KW-0472">Membrane</keyword>
<dbReference type="Pfam" id="PF03349">
    <property type="entry name" value="Toluene_X"/>
    <property type="match status" value="1"/>
</dbReference>
<dbReference type="Proteomes" id="UP001198402">
    <property type="component" value="Unassembled WGS sequence"/>
</dbReference>
<dbReference type="SUPFAM" id="SSF56935">
    <property type="entry name" value="Porins"/>
    <property type="match status" value="1"/>
</dbReference>
<proteinExistence type="inferred from homology"/>
<keyword evidence="7" id="KW-0998">Cell outer membrane</keyword>
<evidence type="ECO:0000256" key="5">
    <source>
        <dbReference type="ARBA" id="ARBA00022729"/>
    </source>
</evidence>
<comment type="similarity">
    <text evidence="2">Belongs to the OmpP1/FadL family.</text>
</comment>
<comment type="subcellular location">
    <subcellularLocation>
        <location evidence="1">Cell outer membrane</location>
        <topology evidence="1">Multi-pass membrane protein</topology>
    </subcellularLocation>
</comment>
<evidence type="ECO:0000256" key="2">
    <source>
        <dbReference type="ARBA" id="ARBA00008163"/>
    </source>
</evidence>
<evidence type="ECO:0000256" key="7">
    <source>
        <dbReference type="ARBA" id="ARBA00023237"/>
    </source>
</evidence>
<evidence type="ECO:0000256" key="8">
    <source>
        <dbReference type="SAM" id="SignalP"/>
    </source>
</evidence>
<organism evidence="9 10">
    <name type="scientific">Winogradskyella vincentii</name>
    <dbReference type="NCBI Taxonomy" id="2877122"/>
    <lineage>
        <taxon>Bacteria</taxon>
        <taxon>Pseudomonadati</taxon>
        <taxon>Bacteroidota</taxon>
        <taxon>Flavobacteriia</taxon>
        <taxon>Flavobacteriales</taxon>
        <taxon>Flavobacteriaceae</taxon>
        <taxon>Winogradskyella</taxon>
    </lineage>
</organism>
<evidence type="ECO:0000313" key="10">
    <source>
        <dbReference type="Proteomes" id="UP001198402"/>
    </source>
</evidence>
<dbReference type="PANTHER" id="PTHR35093:SF8">
    <property type="entry name" value="OUTER MEMBRANE PROTEIN NMB0088-RELATED"/>
    <property type="match status" value="1"/>
</dbReference>
<evidence type="ECO:0000256" key="6">
    <source>
        <dbReference type="ARBA" id="ARBA00023136"/>
    </source>
</evidence>
<feature type="chain" id="PRO_5045876570" evidence="8">
    <location>
        <begin position="20"/>
        <end position="506"/>
    </location>
</feature>
<protein>
    <submittedName>
        <fullName evidence="9">Outer membrane protein transport protein</fullName>
    </submittedName>
</protein>
<dbReference type="Gene3D" id="2.40.160.60">
    <property type="entry name" value="Outer membrane protein transport protein (OMPP1/FadL/TodX)"/>
    <property type="match status" value="1"/>
</dbReference>
<dbReference type="EMBL" id="JAIUJS010000004">
    <property type="protein sequence ID" value="MCA0153661.1"/>
    <property type="molecule type" value="Genomic_DNA"/>
</dbReference>
<dbReference type="PANTHER" id="PTHR35093">
    <property type="entry name" value="OUTER MEMBRANE PROTEIN NMB0088-RELATED"/>
    <property type="match status" value="1"/>
</dbReference>
<accession>A0ABS7Y147</accession>
<keyword evidence="3" id="KW-1134">Transmembrane beta strand</keyword>
<name>A0ABS7Y147_9FLAO</name>
<keyword evidence="5 8" id="KW-0732">Signal</keyword>
<comment type="caution">
    <text evidence="9">The sequence shown here is derived from an EMBL/GenBank/DDBJ whole genome shotgun (WGS) entry which is preliminary data.</text>
</comment>
<evidence type="ECO:0000313" key="9">
    <source>
        <dbReference type="EMBL" id="MCA0153661.1"/>
    </source>
</evidence>
<feature type="signal peptide" evidence="8">
    <location>
        <begin position="1"/>
        <end position="19"/>
    </location>
</feature>
<evidence type="ECO:0000256" key="1">
    <source>
        <dbReference type="ARBA" id="ARBA00004571"/>
    </source>
</evidence>
<dbReference type="InterPro" id="IPR005017">
    <property type="entry name" value="OMPP1/FadL/TodX"/>
</dbReference>